<dbReference type="Proteomes" id="UP000007110">
    <property type="component" value="Unassembled WGS sequence"/>
</dbReference>
<dbReference type="SUPFAM" id="SSF103473">
    <property type="entry name" value="MFS general substrate transporter"/>
    <property type="match status" value="1"/>
</dbReference>
<dbReference type="PROSITE" id="PS51257">
    <property type="entry name" value="PROKAR_LIPOPROTEIN"/>
    <property type="match status" value="1"/>
</dbReference>
<feature type="transmembrane region" description="Helical" evidence="6">
    <location>
        <begin position="502"/>
        <end position="526"/>
    </location>
</feature>
<dbReference type="InterPro" id="IPR036259">
    <property type="entry name" value="MFS_trans_sf"/>
</dbReference>
<dbReference type="InterPro" id="IPR020846">
    <property type="entry name" value="MFS_dom"/>
</dbReference>
<sequence length="633" mass="70047">MACSIDKDFLHIKMVYFAYLGAFACMLPYISVYFIHIGLSVWQVGILRSLEPILTFIGSPLWGAFADRYSKHRLATSIAISGAGVVYFMFLFVPLMTGVSPDSLLQEVTEDCAEDTTDWNNYHLMCDDAALVDRQGVWNDARGSNVSSECTDMCAAGMLSKNHNSKFASCLREVGGWKCSPCPGTENRPSADIPKGTLTLYGISCPSPTGYSVIGGAENVTEFDIQPSVQQTEKNISSSCLQSACCQCATKNVPNPRQGVTFAICIVFSMLGVAFNCNTLMFFDSLTMELIKGKRADYGKNRVWGAISWGLFALLSGAAIDLYTNLTNAKTDRFEPAFIMYLLGMFICLAIFLHMKLPDHKKPEAMKKNLQAVLCNGEVILFLFVVFVTGISFILTFTYVFIFMKELDSSYLLLGMAITLTAVAEIPFMYFSGAIIKRVGYAGVMYMTLVAYAIRYFSYSFVYNPWFILPVQLLHGITYGLAWPMFTAFANSTAPKGMASTLQSIVACCFMGVGGAIGNFVGGIIYENYGARMLFRCNGALCLVSLLIFFFFTVFVLKKKESRDGADEDAEKEQDKCNMKDAPCDAINWVDVEKSENRCNDEEEQGLVKQVTALDEEMADDNNTNADVHSRNI</sequence>
<proteinExistence type="inferred from homology"/>
<evidence type="ECO:0000256" key="2">
    <source>
        <dbReference type="ARBA" id="ARBA00005241"/>
    </source>
</evidence>
<evidence type="ECO:0000256" key="3">
    <source>
        <dbReference type="ARBA" id="ARBA00022692"/>
    </source>
</evidence>
<feature type="transmembrane region" description="Helical" evidence="6">
    <location>
        <begin position="74"/>
        <end position="96"/>
    </location>
</feature>
<evidence type="ECO:0000256" key="6">
    <source>
        <dbReference type="SAM" id="Phobius"/>
    </source>
</evidence>
<feature type="transmembrane region" description="Helical" evidence="6">
    <location>
        <begin position="410"/>
        <end position="431"/>
    </location>
</feature>
<reference evidence="8" key="2">
    <citation type="submission" date="2021-01" db="UniProtKB">
        <authorList>
            <consortium name="EnsemblMetazoa"/>
        </authorList>
    </citation>
    <scope>IDENTIFICATION</scope>
</reference>
<feature type="transmembrane region" description="Helical" evidence="6">
    <location>
        <begin position="379"/>
        <end position="404"/>
    </location>
</feature>
<accession>A0A7M7NIG9</accession>
<dbReference type="GO" id="GO:0022857">
    <property type="term" value="F:transmembrane transporter activity"/>
    <property type="evidence" value="ECO:0007669"/>
    <property type="project" value="InterPro"/>
</dbReference>
<feature type="transmembrane region" description="Helical" evidence="6">
    <location>
        <begin position="538"/>
        <end position="557"/>
    </location>
</feature>
<organism evidence="8 9">
    <name type="scientific">Strongylocentrotus purpuratus</name>
    <name type="common">Purple sea urchin</name>
    <dbReference type="NCBI Taxonomy" id="7668"/>
    <lineage>
        <taxon>Eukaryota</taxon>
        <taxon>Metazoa</taxon>
        <taxon>Echinodermata</taxon>
        <taxon>Eleutherozoa</taxon>
        <taxon>Echinozoa</taxon>
        <taxon>Echinoidea</taxon>
        <taxon>Euechinoidea</taxon>
        <taxon>Echinacea</taxon>
        <taxon>Camarodonta</taxon>
        <taxon>Echinidea</taxon>
        <taxon>Strongylocentrotidae</taxon>
        <taxon>Strongylocentrotus</taxon>
    </lineage>
</organism>
<dbReference type="KEGG" id="spu:763022"/>
<comment type="similarity">
    <text evidence="2">Belongs to the major facilitator superfamily. MFSD6 family.</text>
</comment>
<feature type="transmembrane region" description="Helical" evidence="6">
    <location>
        <begin position="467"/>
        <end position="490"/>
    </location>
</feature>
<feature type="domain" description="Major facilitator superfamily (MFS) profile" evidence="7">
    <location>
        <begin position="378"/>
        <end position="633"/>
    </location>
</feature>
<feature type="transmembrane region" description="Helical" evidence="6">
    <location>
        <begin position="338"/>
        <end position="358"/>
    </location>
</feature>
<dbReference type="Gene3D" id="1.20.1250.20">
    <property type="entry name" value="MFS general substrate transporter like domains"/>
    <property type="match status" value="2"/>
</dbReference>
<evidence type="ECO:0000256" key="5">
    <source>
        <dbReference type="ARBA" id="ARBA00023136"/>
    </source>
</evidence>
<dbReference type="RefSeq" id="XP_030836808.1">
    <property type="nucleotide sequence ID" value="XM_030980948.1"/>
</dbReference>
<reference evidence="9" key="1">
    <citation type="submission" date="2015-02" db="EMBL/GenBank/DDBJ databases">
        <title>Genome sequencing for Strongylocentrotus purpuratus.</title>
        <authorList>
            <person name="Murali S."/>
            <person name="Liu Y."/>
            <person name="Vee V."/>
            <person name="English A."/>
            <person name="Wang M."/>
            <person name="Skinner E."/>
            <person name="Han Y."/>
            <person name="Muzny D.M."/>
            <person name="Worley K.C."/>
            <person name="Gibbs R.A."/>
        </authorList>
    </citation>
    <scope>NUCLEOTIDE SEQUENCE</scope>
</reference>
<dbReference type="InterPro" id="IPR051717">
    <property type="entry name" value="MFS_MFSD6"/>
</dbReference>
<evidence type="ECO:0000313" key="9">
    <source>
        <dbReference type="Proteomes" id="UP000007110"/>
    </source>
</evidence>
<keyword evidence="9" id="KW-1185">Reference proteome</keyword>
<dbReference type="AlphaFoldDB" id="A0A7M7NIG9"/>
<evidence type="ECO:0000256" key="4">
    <source>
        <dbReference type="ARBA" id="ARBA00022989"/>
    </source>
</evidence>
<dbReference type="PANTHER" id="PTHR16172:SF42">
    <property type="entry name" value="MAJOR FACILITATOR SUPERFAMILY (MFS) PROFILE DOMAIN-CONTAINING PROTEIN"/>
    <property type="match status" value="1"/>
</dbReference>
<dbReference type="Pfam" id="PF12832">
    <property type="entry name" value="MFS_1_like"/>
    <property type="match status" value="1"/>
</dbReference>
<keyword evidence="3 6" id="KW-0812">Transmembrane</keyword>
<evidence type="ECO:0000259" key="7">
    <source>
        <dbReference type="PROSITE" id="PS50850"/>
    </source>
</evidence>
<dbReference type="OrthoDB" id="515887at2759"/>
<dbReference type="GeneID" id="763022"/>
<evidence type="ECO:0000313" key="8">
    <source>
        <dbReference type="EnsemblMetazoa" id="XP_030836808"/>
    </source>
</evidence>
<dbReference type="PANTHER" id="PTHR16172">
    <property type="entry name" value="MAJOR FACILITATOR SUPERFAMILY DOMAIN-CONTAINING PROTEIN 6-LIKE"/>
    <property type="match status" value="1"/>
</dbReference>
<dbReference type="PROSITE" id="PS50850">
    <property type="entry name" value="MFS"/>
    <property type="match status" value="1"/>
</dbReference>
<feature type="transmembrane region" description="Helical" evidence="6">
    <location>
        <begin position="443"/>
        <end position="461"/>
    </location>
</feature>
<feature type="transmembrane region" description="Helical" evidence="6">
    <location>
        <begin position="260"/>
        <end position="283"/>
    </location>
</feature>
<keyword evidence="4 6" id="KW-1133">Transmembrane helix</keyword>
<dbReference type="InParanoid" id="A0A7M7NIG9"/>
<dbReference type="CDD" id="cd17335">
    <property type="entry name" value="MFS_MFSD6"/>
    <property type="match status" value="1"/>
</dbReference>
<dbReference type="GO" id="GO:0016020">
    <property type="term" value="C:membrane"/>
    <property type="evidence" value="ECO:0000318"/>
    <property type="project" value="GO_Central"/>
</dbReference>
<comment type="subcellular location">
    <subcellularLocation>
        <location evidence="1">Membrane</location>
        <topology evidence="1">Multi-pass membrane protein</topology>
    </subcellularLocation>
</comment>
<dbReference type="OMA" id="WIMFTSH"/>
<feature type="transmembrane region" description="Helical" evidence="6">
    <location>
        <begin position="16"/>
        <end position="35"/>
    </location>
</feature>
<evidence type="ECO:0000256" key="1">
    <source>
        <dbReference type="ARBA" id="ARBA00004141"/>
    </source>
</evidence>
<protein>
    <recommendedName>
        <fullName evidence="7">Major facilitator superfamily (MFS) profile domain-containing protein</fullName>
    </recommendedName>
</protein>
<dbReference type="EnsemblMetazoa" id="XM_030980948">
    <property type="protein sequence ID" value="XP_030836808"/>
    <property type="gene ID" value="LOC763022"/>
</dbReference>
<name>A0A7M7NIG9_STRPU</name>
<keyword evidence="5 6" id="KW-0472">Membrane</keyword>
<feature type="transmembrane region" description="Helical" evidence="6">
    <location>
        <begin position="303"/>
        <end position="326"/>
    </location>
</feature>
<dbReference type="InterPro" id="IPR024989">
    <property type="entry name" value="MFS_assoc_dom"/>
</dbReference>